<sequence length="79" mass="9037">MFHKLTLLVLIASSSGCAATAMRMDYDKHRCPYIGVRLDWWLVGTSKGKLIPFLLIDAPFSLVVDTVFFPFEYQYTCNL</sequence>
<name>A0A4R7VUZ4_9PSED</name>
<evidence type="ECO:0000313" key="2">
    <source>
        <dbReference type="EMBL" id="TDV53418.1"/>
    </source>
</evidence>
<dbReference type="RefSeq" id="WP_134174236.1">
    <property type="nucleotide sequence ID" value="NZ_SOCQ01000001.1"/>
</dbReference>
<dbReference type="AlphaFoldDB" id="A0A4R7VUZ4"/>
<dbReference type="Proteomes" id="UP000295804">
    <property type="component" value="Unassembled WGS sequence"/>
</dbReference>
<dbReference type="EMBL" id="SOCQ01000001">
    <property type="protein sequence ID" value="TDV53418.1"/>
    <property type="molecule type" value="Genomic_DNA"/>
</dbReference>
<feature type="signal peptide" evidence="1">
    <location>
        <begin position="1"/>
        <end position="18"/>
    </location>
</feature>
<evidence type="ECO:0000256" key="1">
    <source>
        <dbReference type="SAM" id="SignalP"/>
    </source>
</evidence>
<dbReference type="PROSITE" id="PS51257">
    <property type="entry name" value="PROKAR_LIPOPROTEIN"/>
    <property type="match status" value="1"/>
</dbReference>
<keyword evidence="1" id="KW-0732">Signal</keyword>
<feature type="chain" id="PRO_5020248833" evidence="1">
    <location>
        <begin position="19"/>
        <end position="79"/>
    </location>
</feature>
<organism evidence="2 3">
    <name type="scientific">Pseudomonas helmanticensis</name>
    <dbReference type="NCBI Taxonomy" id="1471381"/>
    <lineage>
        <taxon>Bacteria</taxon>
        <taxon>Pseudomonadati</taxon>
        <taxon>Pseudomonadota</taxon>
        <taxon>Gammaproteobacteria</taxon>
        <taxon>Pseudomonadales</taxon>
        <taxon>Pseudomonadaceae</taxon>
        <taxon>Pseudomonas</taxon>
    </lineage>
</organism>
<evidence type="ECO:0000313" key="3">
    <source>
        <dbReference type="Proteomes" id="UP000295804"/>
    </source>
</evidence>
<accession>A0A4R7VUZ4</accession>
<gene>
    <name evidence="2" type="ORF">EDF87_101504</name>
</gene>
<protein>
    <submittedName>
        <fullName evidence="2">Uncharacterized protein YceK</fullName>
    </submittedName>
</protein>
<proteinExistence type="predicted"/>
<reference evidence="2 3" key="1">
    <citation type="submission" date="2019-03" db="EMBL/GenBank/DDBJ databases">
        <title>Genomic analyses of the natural microbiome of Caenorhabditis elegans.</title>
        <authorList>
            <person name="Samuel B."/>
        </authorList>
    </citation>
    <scope>NUCLEOTIDE SEQUENCE [LARGE SCALE GENOMIC DNA]</scope>
    <source>
        <strain evidence="2 3">BIGb0525</strain>
    </source>
</reference>
<comment type="caution">
    <text evidence="2">The sequence shown here is derived from an EMBL/GenBank/DDBJ whole genome shotgun (WGS) entry which is preliminary data.</text>
</comment>